<name>A0A060UZH4_9PROT</name>
<protein>
    <submittedName>
        <fullName evidence="1">Uncharacterized protein</fullName>
    </submittedName>
</protein>
<gene>
    <name evidence="2" type="ORF">AFERRI_30308</name>
    <name evidence="1" type="ORF">AFERRI_70011</name>
</gene>
<proteinExistence type="predicted"/>
<organism evidence="1">
    <name type="scientific">Acidithiobacillus ferrivorans</name>
    <dbReference type="NCBI Taxonomy" id="160808"/>
    <lineage>
        <taxon>Bacteria</taxon>
        <taxon>Pseudomonadati</taxon>
        <taxon>Pseudomonadota</taxon>
        <taxon>Acidithiobacillia</taxon>
        <taxon>Acidithiobacillales</taxon>
        <taxon>Acidithiobacillaceae</taxon>
        <taxon>Acidithiobacillus</taxon>
    </lineage>
</organism>
<accession>A0A060UZH4</accession>
<reference evidence="1" key="1">
    <citation type="submission" date="2014-03" db="EMBL/GenBank/DDBJ databases">
        <authorList>
            <person name="Genoscope - CEA"/>
        </authorList>
    </citation>
    <scope>NUCLEOTIDE SEQUENCE [LARGE SCALE GENOMIC DNA]</scope>
    <source>
        <strain evidence="1">CF27</strain>
    </source>
</reference>
<dbReference type="AlphaFoldDB" id="A0A060UZH4"/>
<reference evidence="1" key="2">
    <citation type="submission" date="2014-07" db="EMBL/GenBank/DDBJ databases">
        <title>Initial genome analysis of the psychrotolerant acidophile Acidithiobacillus ferrivorans CF27: insights into iron and sulfur oxidation pathways and into biofilm formation.</title>
        <authorList>
            <person name="Talla E."/>
            <person name="Hedrich S."/>
            <person name="Mangenot S."/>
            <person name="Ji B."/>
            <person name="Johnson D.B."/>
            <person name="Barbe V."/>
            <person name="Bonnefoy V."/>
        </authorList>
    </citation>
    <scope>NUCLEOTIDE SEQUENCE [LARGE SCALE GENOMIC DNA]</scope>
    <source>
        <strain evidence="1">CF27</strain>
    </source>
</reference>
<evidence type="ECO:0000313" key="2">
    <source>
        <dbReference type="EMBL" id="SMH66576.1"/>
    </source>
</evidence>
<evidence type="ECO:0000313" key="3">
    <source>
        <dbReference type="Proteomes" id="UP000193925"/>
    </source>
</evidence>
<keyword evidence="3" id="KW-1185">Reference proteome</keyword>
<dbReference type="EMBL" id="CCCS020000067">
    <property type="protein sequence ID" value="CDQ12038.1"/>
    <property type="molecule type" value="Genomic_DNA"/>
</dbReference>
<dbReference type="Proteomes" id="UP000193925">
    <property type="component" value="Chromosome AFERRI"/>
</dbReference>
<dbReference type="EMBL" id="LT841305">
    <property type="protein sequence ID" value="SMH66576.1"/>
    <property type="molecule type" value="Genomic_DNA"/>
</dbReference>
<reference evidence="2 3" key="3">
    <citation type="submission" date="2017-03" db="EMBL/GenBank/DDBJ databases">
        <authorList>
            <person name="Regsiter A."/>
            <person name="William W."/>
        </authorList>
    </citation>
    <scope>NUCLEOTIDE SEQUENCE [LARGE SCALE GENOMIC DNA]</scope>
    <source>
        <strain evidence="2">PRJEB5721</strain>
    </source>
</reference>
<sequence length="135" mass="14812">MRSGGCGFAAAVWGVIYGSEREACGNSDAREWLSDLRELAMNNIQQKQQQAMTVMQTVHTAAQSDPLNRVQPYYAQQQNPGWRPGYQGMLQQGFAQPQQQGDGGFFSEFINSGFGRAIEIGAGFGIGDDLINKLF</sequence>
<evidence type="ECO:0000313" key="1">
    <source>
        <dbReference type="EMBL" id="CDQ12038.1"/>
    </source>
</evidence>